<dbReference type="Proteomes" id="UP000411588">
    <property type="component" value="Unassembled WGS sequence"/>
</dbReference>
<sequence>MVNLNANNLNVNMVYPISSTAPIRFRRYTVSYLENMENIYLTIATYFDTLGLGTMNIDKVYGQWAWFTDNIYDLNLFVFVGNYPYQIAKNRYDTFVDILPVAITSIVNGDRVFLISNPCLLNSKITVRFISSHPTLNRTVDYGNIRDFIF</sequence>
<dbReference type="Pfam" id="PF12638">
    <property type="entry name" value="Staygreen"/>
    <property type="match status" value="1"/>
</dbReference>
<evidence type="ECO:0000313" key="9">
    <source>
        <dbReference type="Proteomes" id="UP000372533"/>
    </source>
</evidence>
<evidence type="ECO:0000313" key="3">
    <source>
        <dbReference type="EMBL" id="CDS90292.1"/>
    </source>
</evidence>
<dbReference type="EMBL" id="DAEQIJ010000010">
    <property type="protein sequence ID" value="HBH2620508.1"/>
    <property type="molecule type" value="Genomic_DNA"/>
</dbReference>
<evidence type="ECO:0000313" key="8">
    <source>
        <dbReference type="EMBL" id="VHY19454.1"/>
    </source>
</evidence>
<organism evidence="4">
    <name type="scientific">Clostridioides difficile</name>
    <name type="common">Peptoclostridium difficile</name>
    <dbReference type="NCBI Taxonomy" id="1496"/>
    <lineage>
        <taxon>Bacteria</taxon>
        <taxon>Bacillati</taxon>
        <taxon>Bacillota</taxon>
        <taxon>Clostridia</taxon>
        <taxon>Peptostreptococcales</taxon>
        <taxon>Peptostreptococcaceae</taxon>
        <taxon>Clostridioides</taxon>
    </lineage>
</organism>
<dbReference type="EMBL" id="LK932773">
    <property type="protein sequence ID" value="CDS93165.1"/>
    <property type="molecule type" value="Genomic_DNA"/>
</dbReference>
<reference evidence="4" key="1">
    <citation type="submission" date="2014-07" db="EMBL/GenBank/DDBJ databases">
        <authorList>
            <person name="Monot Marc"/>
        </authorList>
    </citation>
    <scope>NUCLEOTIDE SEQUENCE</scope>
    <source>
        <strain evidence="4">7032989</strain>
        <strain evidence="3">7032994</strain>
    </source>
</reference>
<evidence type="ECO:0000313" key="7">
    <source>
        <dbReference type="EMBL" id="VFD33952.1"/>
    </source>
</evidence>
<dbReference type="InterPro" id="IPR024438">
    <property type="entry name" value="Staygreen"/>
</dbReference>
<dbReference type="RefSeq" id="WP_009892191.1">
    <property type="nucleotide sequence ID" value="NZ_AP025558.1"/>
</dbReference>
<dbReference type="EMBL" id="DAEQIJ010000071">
    <property type="protein sequence ID" value="HBH2622499.1"/>
    <property type="molecule type" value="Genomic_DNA"/>
</dbReference>
<proteinExistence type="predicted"/>
<dbReference type="GeneID" id="66356079"/>
<reference evidence="5" key="4">
    <citation type="submission" date="2021-06" db="EMBL/GenBank/DDBJ databases">
        <authorList>
            <consortium name="NCBI Pathogen Detection Project"/>
        </authorList>
    </citation>
    <scope>NUCLEOTIDE SEQUENCE</scope>
    <source>
        <strain evidence="5">Clostridioides</strain>
    </source>
</reference>
<accession>A0A031WG33</accession>
<dbReference type="KEGG" id="pdf:CD630DERM_36130"/>
<evidence type="ECO:0000313" key="6">
    <source>
        <dbReference type="EMBL" id="HBH2622499.1"/>
    </source>
</evidence>
<dbReference type="Proteomes" id="UP000879542">
    <property type="component" value="Unassembled WGS sequence"/>
</dbReference>
<evidence type="ECO:0000313" key="2">
    <source>
        <dbReference type="EMBL" id="CDS90092.1"/>
    </source>
</evidence>
<gene>
    <name evidence="4" type="ORF">BN1095_1300069</name>
    <name evidence="2" type="ORF">BN1096_790024</name>
    <name evidence="3" type="ORF">BN1097_790024</name>
    <name evidence="5" type="ORF">KRQ00_002274</name>
    <name evidence="6" type="ORF">KRQ00_004378</name>
    <name evidence="8" type="ORF">SAMEA1402366_03378</name>
    <name evidence="7" type="ORF">SAMEA1402399_02844</name>
</gene>
<protein>
    <submittedName>
        <fullName evidence="5">Staygreen family protein</fullName>
    </submittedName>
    <submittedName>
        <fullName evidence="7">Staygreen protein</fullName>
    </submittedName>
</protein>
<dbReference type="PATRIC" id="fig|1496.1371.peg.3769"/>
<dbReference type="EMBL" id="CAADAN010000011">
    <property type="protein sequence ID" value="VFD33952.1"/>
    <property type="molecule type" value="Genomic_DNA"/>
</dbReference>
<dbReference type="Proteomes" id="UP000372533">
    <property type="component" value="Unassembled WGS sequence"/>
</dbReference>
<name>A0A031WG33_CLODI</name>
<evidence type="ECO:0000313" key="4">
    <source>
        <dbReference type="EMBL" id="CDS93165.1"/>
    </source>
</evidence>
<feature type="domain" description="Staygreen protein" evidence="1">
    <location>
        <begin position="3"/>
        <end position="148"/>
    </location>
</feature>
<dbReference type="EMBL" id="CAAJVP010000022">
    <property type="protein sequence ID" value="VHY19454.1"/>
    <property type="molecule type" value="Genomic_DNA"/>
</dbReference>
<evidence type="ECO:0000313" key="5">
    <source>
        <dbReference type="EMBL" id="HBH2620508.1"/>
    </source>
</evidence>
<dbReference type="EMBL" id="LK932534">
    <property type="protein sequence ID" value="CDS90092.1"/>
    <property type="molecule type" value="Genomic_DNA"/>
</dbReference>
<evidence type="ECO:0000259" key="1">
    <source>
        <dbReference type="Pfam" id="PF12638"/>
    </source>
</evidence>
<dbReference type="AlphaFoldDB" id="A0A031WG33"/>
<evidence type="ECO:0000313" key="10">
    <source>
        <dbReference type="Proteomes" id="UP000411588"/>
    </source>
</evidence>
<reference evidence="7 10" key="3">
    <citation type="submission" date="2019-02" db="EMBL/GenBank/DDBJ databases">
        <authorList>
            <consortium name="Pathogen Informatics"/>
        </authorList>
    </citation>
    <scope>NUCLEOTIDE SEQUENCE [LARGE SCALE GENOMIC DNA]</scope>
    <source>
        <strain evidence="10">clo34</strain>
        <strain evidence="7">Clo34</strain>
        <strain evidence="8">Tl291</strain>
        <strain evidence="9">tl291</strain>
    </source>
</reference>
<dbReference type="EMBL" id="LK932419">
    <property type="protein sequence ID" value="CDS90292.1"/>
    <property type="molecule type" value="Genomic_DNA"/>
</dbReference>
<reference evidence="5" key="2">
    <citation type="journal article" date="2018" name="Genome Biol.">
        <title>SKESA: strategic k-mer extension for scrupulous assemblies.</title>
        <authorList>
            <person name="Souvorov A."/>
            <person name="Agarwala R."/>
            <person name="Lipman D.J."/>
        </authorList>
    </citation>
    <scope>NUCLEOTIDE SEQUENCE</scope>
    <source>
        <strain evidence="5">Clostridioides</strain>
    </source>
</reference>